<keyword evidence="6" id="KW-0472">Membrane</keyword>
<evidence type="ECO:0000256" key="4">
    <source>
        <dbReference type="ARBA" id="ARBA00023002"/>
    </source>
</evidence>
<keyword evidence="6" id="KW-1133">Transmembrane helix</keyword>
<reference evidence="8" key="1">
    <citation type="submission" date="2022-11" db="EMBL/GenBank/DDBJ databases">
        <authorList>
            <person name="Petersen C."/>
        </authorList>
    </citation>
    <scope>NUCLEOTIDE SEQUENCE</scope>
    <source>
        <strain evidence="8">IBT 19713</strain>
    </source>
</reference>
<evidence type="ECO:0000256" key="3">
    <source>
        <dbReference type="ARBA" id="ARBA00022827"/>
    </source>
</evidence>
<keyword evidence="5" id="KW-0503">Monooxygenase</keyword>
<comment type="caution">
    <text evidence="8">The sequence shown here is derived from an EMBL/GenBank/DDBJ whole genome shotgun (WGS) entry which is preliminary data.</text>
</comment>
<evidence type="ECO:0000313" key="9">
    <source>
        <dbReference type="Proteomes" id="UP001150941"/>
    </source>
</evidence>
<evidence type="ECO:0000256" key="5">
    <source>
        <dbReference type="ARBA" id="ARBA00023033"/>
    </source>
</evidence>
<dbReference type="OrthoDB" id="40579at2759"/>
<dbReference type="GO" id="GO:0071949">
    <property type="term" value="F:FAD binding"/>
    <property type="evidence" value="ECO:0007669"/>
    <property type="project" value="InterPro"/>
</dbReference>
<evidence type="ECO:0000256" key="1">
    <source>
        <dbReference type="ARBA" id="ARBA00007992"/>
    </source>
</evidence>
<dbReference type="Proteomes" id="UP001150941">
    <property type="component" value="Unassembled WGS sequence"/>
</dbReference>
<dbReference type="EMBL" id="JAPQKS010000001">
    <property type="protein sequence ID" value="KAJ5248634.1"/>
    <property type="molecule type" value="Genomic_DNA"/>
</dbReference>
<comment type="similarity">
    <text evidence="1">Belongs to the paxM FAD-dependent monooxygenase family.</text>
</comment>
<dbReference type="InterPro" id="IPR002938">
    <property type="entry name" value="FAD-bd"/>
</dbReference>
<dbReference type="GeneID" id="83196685"/>
<evidence type="ECO:0000256" key="6">
    <source>
        <dbReference type="SAM" id="Phobius"/>
    </source>
</evidence>
<dbReference type="Gene3D" id="3.50.50.60">
    <property type="entry name" value="FAD/NAD(P)-binding domain"/>
    <property type="match status" value="1"/>
</dbReference>
<protein>
    <recommendedName>
        <fullName evidence="7">FAD-binding domain-containing protein</fullName>
    </recommendedName>
</protein>
<dbReference type="SUPFAM" id="SSF54373">
    <property type="entry name" value="FAD-linked reductases, C-terminal domain"/>
    <property type="match status" value="1"/>
</dbReference>
<keyword evidence="6" id="KW-0812">Transmembrane</keyword>
<dbReference type="SUPFAM" id="SSF51905">
    <property type="entry name" value="FAD/NAD(P)-binding domain"/>
    <property type="match status" value="1"/>
</dbReference>
<organism evidence="8 9">
    <name type="scientific">Penicillium chermesinum</name>
    <dbReference type="NCBI Taxonomy" id="63820"/>
    <lineage>
        <taxon>Eukaryota</taxon>
        <taxon>Fungi</taxon>
        <taxon>Dikarya</taxon>
        <taxon>Ascomycota</taxon>
        <taxon>Pezizomycotina</taxon>
        <taxon>Eurotiomycetes</taxon>
        <taxon>Eurotiomycetidae</taxon>
        <taxon>Eurotiales</taxon>
        <taxon>Aspergillaceae</taxon>
        <taxon>Penicillium</taxon>
    </lineage>
</organism>
<dbReference type="InterPro" id="IPR036188">
    <property type="entry name" value="FAD/NAD-bd_sf"/>
</dbReference>
<dbReference type="Pfam" id="PF01494">
    <property type="entry name" value="FAD_binding_3"/>
    <property type="match status" value="1"/>
</dbReference>
<sequence length="412" mass="45112">MTRTSSNAIEVAIVGGGIAGLAAAAFLRKYPQYNITIFERRREDDEEHSSGLALRDGGKAIMKKLGITREEVGASPGAGYRTYTINEDLLAESRLPEGSDGDSPMWLLSRGDLKDALFRRATSEDGKGKPAKIVYNSHIVRVDPDTGTIHFANATSIHADLIIGADGIHSKVRSAIIPESHPQPAPCGISLYRFMLPMETFENAVKAGDHTPVMFQFNEDESFILMVAATDGSNCTLCCYPCEGHKTMNVACGIFDSSAQTPEELEYSWQAKGKKEELKAIYHMFPEWFTRVLDQVPEVALFQIRDQDPLPIYFKHQTVLIGDAAHAILPLGAQGANQALEDAEGLDALLADVTDVNKISDRLALWDSIRRPRAAATQRTARGFESVLSSKANQDKVLASKPFVEMRVLAGM</sequence>
<gene>
    <name evidence="8" type="ORF">N7468_000085</name>
</gene>
<dbReference type="PRINTS" id="PR00420">
    <property type="entry name" value="RNGMNOXGNASE"/>
</dbReference>
<dbReference type="PANTHER" id="PTHR13789:SF314">
    <property type="entry name" value="FAD-BINDING DOMAIN-CONTAINING PROTEIN"/>
    <property type="match status" value="1"/>
</dbReference>
<dbReference type="AlphaFoldDB" id="A0A9W9PMM4"/>
<dbReference type="InterPro" id="IPR050493">
    <property type="entry name" value="FAD-dep_Monooxygenase_BioMet"/>
</dbReference>
<accession>A0A9W9PMM4</accession>
<proteinExistence type="inferred from homology"/>
<dbReference type="PANTHER" id="PTHR13789">
    <property type="entry name" value="MONOOXYGENASE"/>
    <property type="match status" value="1"/>
</dbReference>
<reference evidence="8" key="2">
    <citation type="journal article" date="2023" name="IMA Fungus">
        <title>Comparative genomic study of the Penicillium genus elucidates a diverse pangenome and 15 lateral gene transfer events.</title>
        <authorList>
            <person name="Petersen C."/>
            <person name="Sorensen T."/>
            <person name="Nielsen M.R."/>
            <person name="Sondergaard T.E."/>
            <person name="Sorensen J.L."/>
            <person name="Fitzpatrick D.A."/>
            <person name="Frisvad J.C."/>
            <person name="Nielsen K.L."/>
        </authorList>
    </citation>
    <scope>NUCLEOTIDE SEQUENCE</scope>
    <source>
        <strain evidence="8">IBT 19713</strain>
    </source>
</reference>
<evidence type="ECO:0000256" key="2">
    <source>
        <dbReference type="ARBA" id="ARBA00022630"/>
    </source>
</evidence>
<keyword evidence="3" id="KW-0274">FAD</keyword>
<feature type="transmembrane region" description="Helical" evidence="6">
    <location>
        <begin position="7"/>
        <end position="27"/>
    </location>
</feature>
<evidence type="ECO:0000259" key="7">
    <source>
        <dbReference type="Pfam" id="PF01494"/>
    </source>
</evidence>
<dbReference type="GO" id="GO:0004497">
    <property type="term" value="F:monooxygenase activity"/>
    <property type="evidence" value="ECO:0007669"/>
    <property type="project" value="UniProtKB-KW"/>
</dbReference>
<keyword evidence="2" id="KW-0285">Flavoprotein</keyword>
<name>A0A9W9PMM4_9EURO</name>
<keyword evidence="4" id="KW-0560">Oxidoreductase</keyword>
<feature type="domain" description="FAD-binding" evidence="7">
    <location>
        <begin position="9"/>
        <end position="379"/>
    </location>
</feature>
<keyword evidence="9" id="KW-1185">Reference proteome</keyword>
<dbReference type="RefSeq" id="XP_058335413.1">
    <property type="nucleotide sequence ID" value="XM_058469382.1"/>
</dbReference>
<evidence type="ECO:0000313" key="8">
    <source>
        <dbReference type="EMBL" id="KAJ5248634.1"/>
    </source>
</evidence>